<sequence>MALRRRRQLQLEQHFETGASTIGSLPDDLLAKCFSQLEQEDLLCRAALVCRRWFEISTRPELVRQVEFSSYGRAGAATLRAAQALLLWLHQHGQAVGRLKVAMGLENLSETELAELMSLLDSWLAVCGGRLERLDVLFEENVTVGGWIAAMPRLTDLTLAPLLTLTTWVTLERLTSLQRLHLGAYEWELDTAVSLPASLTCLRIESHTTPEMPHQLAAASLSNLRSLQFFSVGYTSASMAGLTQLSALQHAAFEACELPSTLAEMTGLEVLEIDCRMEPAGAFTASLDSALAQLTQLTGLCLDWMPAASAALPSLAALSQLNWLYLRPMAAIQAPPTAEEAELLRSATLPIGPWQRSLQQLVTTFPLVRHSLPFLGGAEQLQRITFMQPPASQRGGEAEWCASTPAFAIVRWPYTLSCDIPIRYGLQM</sequence>
<dbReference type="InterPro" id="IPR032675">
    <property type="entry name" value="LRR_dom_sf"/>
</dbReference>
<evidence type="ECO:0000259" key="2">
    <source>
        <dbReference type="PROSITE" id="PS50181"/>
    </source>
</evidence>
<dbReference type="Gene3D" id="3.80.10.10">
    <property type="entry name" value="Ribonuclease Inhibitor"/>
    <property type="match status" value="1"/>
</dbReference>
<name>E1ZI43_CHLVA</name>
<protein>
    <recommendedName>
        <fullName evidence="2">F-box domain-containing protein</fullName>
    </recommendedName>
</protein>
<comment type="subcellular location">
    <subcellularLocation>
        <location evidence="1">Cytoplasm</location>
        <location evidence="1">Cytoskeleton</location>
        <location evidence="1">Cilium axoneme</location>
    </subcellularLocation>
</comment>
<reference evidence="3 4" key="1">
    <citation type="journal article" date="2010" name="Plant Cell">
        <title>The Chlorella variabilis NC64A genome reveals adaptation to photosymbiosis, coevolution with viruses, and cryptic sex.</title>
        <authorList>
            <person name="Blanc G."/>
            <person name="Duncan G."/>
            <person name="Agarkova I."/>
            <person name="Borodovsky M."/>
            <person name="Gurnon J."/>
            <person name="Kuo A."/>
            <person name="Lindquist E."/>
            <person name="Lucas S."/>
            <person name="Pangilinan J."/>
            <person name="Polle J."/>
            <person name="Salamov A."/>
            <person name="Terry A."/>
            <person name="Yamada T."/>
            <person name="Dunigan D.D."/>
            <person name="Grigoriev I.V."/>
            <person name="Claverie J.M."/>
            <person name="Van Etten J.L."/>
        </authorList>
    </citation>
    <scope>NUCLEOTIDE SEQUENCE [LARGE SCALE GENOMIC DNA]</scope>
    <source>
        <strain evidence="3 4">NC64A</strain>
    </source>
</reference>
<dbReference type="InterPro" id="IPR036047">
    <property type="entry name" value="F-box-like_dom_sf"/>
</dbReference>
<dbReference type="InParanoid" id="E1ZI43"/>
<keyword evidence="4" id="KW-1185">Reference proteome</keyword>
<dbReference type="RefSeq" id="XP_005846817.1">
    <property type="nucleotide sequence ID" value="XM_005846755.1"/>
</dbReference>
<dbReference type="Gene3D" id="1.20.1280.50">
    <property type="match status" value="1"/>
</dbReference>
<dbReference type="SUPFAM" id="SSF81383">
    <property type="entry name" value="F-box domain"/>
    <property type="match status" value="1"/>
</dbReference>
<gene>
    <name evidence="3" type="ORF">CHLNCDRAFT_135388</name>
</gene>
<evidence type="ECO:0000256" key="1">
    <source>
        <dbReference type="ARBA" id="ARBA00004430"/>
    </source>
</evidence>
<dbReference type="SUPFAM" id="SSF52047">
    <property type="entry name" value="RNI-like"/>
    <property type="match status" value="1"/>
</dbReference>
<evidence type="ECO:0000313" key="3">
    <source>
        <dbReference type="EMBL" id="EFN54715.1"/>
    </source>
</evidence>
<dbReference type="Pfam" id="PF12937">
    <property type="entry name" value="F-box-like"/>
    <property type="match status" value="1"/>
</dbReference>
<dbReference type="Proteomes" id="UP000008141">
    <property type="component" value="Unassembled WGS sequence"/>
</dbReference>
<feature type="domain" description="F-box" evidence="2">
    <location>
        <begin position="19"/>
        <end position="66"/>
    </location>
</feature>
<accession>E1ZI43</accession>
<evidence type="ECO:0000313" key="4">
    <source>
        <dbReference type="Proteomes" id="UP000008141"/>
    </source>
</evidence>
<dbReference type="SMART" id="SM00256">
    <property type="entry name" value="FBOX"/>
    <property type="match status" value="1"/>
</dbReference>
<dbReference type="AlphaFoldDB" id="E1ZI43"/>
<organism evidence="4">
    <name type="scientific">Chlorella variabilis</name>
    <name type="common">Green alga</name>
    <dbReference type="NCBI Taxonomy" id="554065"/>
    <lineage>
        <taxon>Eukaryota</taxon>
        <taxon>Viridiplantae</taxon>
        <taxon>Chlorophyta</taxon>
        <taxon>core chlorophytes</taxon>
        <taxon>Trebouxiophyceae</taxon>
        <taxon>Chlorellales</taxon>
        <taxon>Chlorellaceae</taxon>
        <taxon>Chlorella clade</taxon>
        <taxon>Chlorella</taxon>
    </lineage>
</organism>
<dbReference type="KEGG" id="cvr:CHLNCDRAFT_135388"/>
<proteinExistence type="predicted"/>
<dbReference type="GO" id="GO:0005930">
    <property type="term" value="C:axoneme"/>
    <property type="evidence" value="ECO:0007669"/>
    <property type="project" value="UniProtKB-SubCell"/>
</dbReference>
<dbReference type="InterPro" id="IPR001810">
    <property type="entry name" value="F-box_dom"/>
</dbReference>
<dbReference type="OrthoDB" id="520108at2759"/>
<dbReference type="PROSITE" id="PS50181">
    <property type="entry name" value="FBOX"/>
    <property type="match status" value="1"/>
</dbReference>
<dbReference type="GeneID" id="17353896"/>
<dbReference type="EMBL" id="GL433847">
    <property type="protein sequence ID" value="EFN54715.1"/>
    <property type="molecule type" value="Genomic_DNA"/>
</dbReference>